<evidence type="ECO:0000313" key="3">
    <source>
        <dbReference type="Proteomes" id="UP001195769"/>
    </source>
</evidence>
<evidence type="ECO:0000313" key="2">
    <source>
        <dbReference type="EMBL" id="KAG1897477.1"/>
    </source>
</evidence>
<feature type="compositionally biased region" description="Acidic residues" evidence="1">
    <location>
        <begin position="92"/>
        <end position="112"/>
    </location>
</feature>
<accession>A0AAD4HI90</accession>
<dbReference type="RefSeq" id="XP_041223053.1">
    <property type="nucleotide sequence ID" value="XM_041375468.1"/>
</dbReference>
<dbReference type="GeneID" id="64669766"/>
<evidence type="ECO:0000256" key="1">
    <source>
        <dbReference type="SAM" id="MobiDB-lite"/>
    </source>
</evidence>
<dbReference type="Proteomes" id="UP001195769">
    <property type="component" value="Unassembled WGS sequence"/>
</dbReference>
<keyword evidence="3" id="KW-1185">Reference proteome</keyword>
<organism evidence="2 3">
    <name type="scientific">Suillus fuscotomentosus</name>
    <dbReference type="NCBI Taxonomy" id="1912939"/>
    <lineage>
        <taxon>Eukaryota</taxon>
        <taxon>Fungi</taxon>
        <taxon>Dikarya</taxon>
        <taxon>Basidiomycota</taxon>
        <taxon>Agaricomycotina</taxon>
        <taxon>Agaricomycetes</taxon>
        <taxon>Agaricomycetidae</taxon>
        <taxon>Boletales</taxon>
        <taxon>Suillineae</taxon>
        <taxon>Suillaceae</taxon>
        <taxon>Suillus</taxon>
    </lineage>
</organism>
<gene>
    <name evidence="2" type="ORF">F5891DRAFT_957222</name>
</gene>
<proteinExistence type="predicted"/>
<dbReference type="EMBL" id="JABBWK010000046">
    <property type="protein sequence ID" value="KAG1897477.1"/>
    <property type="molecule type" value="Genomic_DNA"/>
</dbReference>
<sequence>MSSRRIARSQFAQTRLLVNDFSVFSAQYSQNFVHVSVSKGLTDLAELRLHLRDEYMQMGDKKGRLCHIRKIIPDPLPPPATVTITPAGSDSVPDDLSSESEQLETQDGDNSDDDHSLGHIASILAQRSLEDEDTIDVGFGFNDIPLQQLFNFEDESWVKMTEAFGMRSIDDEFEFYELVDMDAEGEDDEQTFDDMMSSTI</sequence>
<protein>
    <submittedName>
        <fullName evidence="2">Uncharacterized protein</fullName>
    </submittedName>
</protein>
<feature type="region of interest" description="Disordered" evidence="1">
    <location>
        <begin position="77"/>
        <end position="116"/>
    </location>
</feature>
<name>A0AAD4HI90_9AGAM</name>
<dbReference type="AlphaFoldDB" id="A0AAD4HI90"/>
<reference evidence="2" key="1">
    <citation type="journal article" date="2020" name="New Phytol.">
        <title>Comparative genomics reveals dynamic genome evolution in host specialist ectomycorrhizal fungi.</title>
        <authorList>
            <person name="Lofgren L.A."/>
            <person name="Nguyen N.H."/>
            <person name="Vilgalys R."/>
            <person name="Ruytinx J."/>
            <person name="Liao H.L."/>
            <person name="Branco S."/>
            <person name="Kuo A."/>
            <person name="LaButti K."/>
            <person name="Lipzen A."/>
            <person name="Andreopoulos W."/>
            <person name="Pangilinan J."/>
            <person name="Riley R."/>
            <person name="Hundley H."/>
            <person name="Na H."/>
            <person name="Barry K."/>
            <person name="Grigoriev I.V."/>
            <person name="Stajich J.E."/>
            <person name="Kennedy P.G."/>
        </authorList>
    </citation>
    <scope>NUCLEOTIDE SEQUENCE</scope>
    <source>
        <strain evidence="2">FC203</strain>
    </source>
</reference>
<comment type="caution">
    <text evidence="2">The sequence shown here is derived from an EMBL/GenBank/DDBJ whole genome shotgun (WGS) entry which is preliminary data.</text>
</comment>